<gene>
    <name evidence="2" type="ORF">ARALYDRAFT_891159</name>
</gene>
<dbReference type="HOGENOM" id="CLU_2944807_0_0_1"/>
<dbReference type="InterPro" id="IPR008972">
    <property type="entry name" value="Cupredoxin"/>
</dbReference>
<sequence length="60" mass="7037">MTFIFWDPSHHPSTPMPSDVLSNENVFKVGDSNGWTTKADPMWYENKHFRVGDCLLFQYN</sequence>
<dbReference type="GO" id="GO:0009055">
    <property type="term" value="F:electron transfer activity"/>
    <property type="evidence" value="ECO:0007669"/>
    <property type="project" value="InterPro"/>
</dbReference>
<feature type="domain" description="Phytocyanin" evidence="1">
    <location>
        <begin position="35"/>
        <end position="60"/>
    </location>
</feature>
<accession>D7KL52</accession>
<dbReference type="AlphaFoldDB" id="D7KL52"/>
<protein>
    <recommendedName>
        <fullName evidence="1">Phytocyanin domain-containing protein</fullName>
    </recommendedName>
</protein>
<dbReference type="Pfam" id="PF02298">
    <property type="entry name" value="Cu_bind_like"/>
    <property type="match status" value="1"/>
</dbReference>
<dbReference type="InterPro" id="IPR003245">
    <property type="entry name" value="Phytocyanin_dom"/>
</dbReference>
<dbReference type="Gene3D" id="2.60.40.420">
    <property type="entry name" value="Cupredoxins - blue copper proteins"/>
    <property type="match status" value="1"/>
</dbReference>
<dbReference type="Gramene" id="scaffold_103953.1">
    <property type="protein sequence ID" value="scaffold_103953.1"/>
    <property type="gene ID" value="scaffold_103953.1"/>
</dbReference>
<dbReference type="SUPFAM" id="SSF49503">
    <property type="entry name" value="Cupredoxins"/>
    <property type="match status" value="1"/>
</dbReference>
<organism evidence="3">
    <name type="scientific">Arabidopsis lyrata subsp. lyrata</name>
    <name type="common">Lyre-leaved rock-cress</name>
    <dbReference type="NCBI Taxonomy" id="81972"/>
    <lineage>
        <taxon>Eukaryota</taxon>
        <taxon>Viridiplantae</taxon>
        <taxon>Streptophyta</taxon>
        <taxon>Embryophyta</taxon>
        <taxon>Tracheophyta</taxon>
        <taxon>Spermatophyta</taxon>
        <taxon>Magnoliopsida</taxon>
        <taxon>eudicotyledons</taxon>
        <taxon>Gunneridae</taxon>
        <taxon>Pentapetalae</taxon>
        <taxon>rosids</taxon>
        <taxon>malvids</taxon>
        <taxon>Brassicales</taxon>
        <taxon>Brassicaceae</taxon>
        <taxon>Camelineae</taxon>
        <taxon>Arabidopsis</taxon>
    </lineage>
</organism>
<name>D7KL52_ARALL</name>
<evidence type="ECO:0000259" key="1">
    <source>
        <dbReference type="Pfam" id="PF02298"/>
    </source>
</evidence>
<reference evidence="3" key="1">
    <citation type="journal article" date="2011" name="Nat. Genet.">
        <title>The Arabidopsis lyrata genome sequence and the basis of rapid genome size change.</title>
        <authorList>
            <person name="Hu T.T."/>
            <person name="Pattyn P."/>
            <person name="Bakker E.G."/>
            <person name="Cao J."/>
            <person name="Cheng J.-F."/>
            <person name="Clark R.M."/>
            <person name="Fahlgren N."/>
            <person name="Fawcett J.A."/>
            <person name="Grimwood J."/>
            <person name="Gundlach H."/>
            <person name="Haberer G."/>
            <person name="Hollister J.D."/>
            <person name="Ossowski S."/>
            <person name="Ottilar R.P."/>
            <person name="Salamov A.A."/>
            <person name="Schneeberger K."/>
            <person name="Spannagl M."/>
            <person name="Wang X."/>
            <person name="Yang L."/>
            <person name="Nasrallah M.E."/>
            <person name="Bergelson J."/>
            <person name="Carrington J.C."/>
            <person name="Gaut B.S."/>
            <person name="Schmutz J."/>
            <person name="Mayer K.F.X."/>
            <person name="Van de Peer Y."/>
            <person name="Grigoriev I.V."/>
            <person name="Nordborg M."/>
            <person name="Weigel D."/>
            <person name="Guo Y.-L."/>
        </authorList>
    </citation>
    <scope>NUCLEOTIDE SEQUENCE [LARGE SCALE GENOMIC DNA]</scope>
    <source>
        <strain evidence="3">cv. MN47</strain>
    </source>
</reference>
<dbReference type="EMBL" id="GL348713">
    <property type="protein sequence ID" value="EFH67425.1"/>
    <property type="molecule type" value="Genomic_DNA"/>
</dbReference>
<proteinExistence type="predicted"/>
<evidence type="ECO:0000313" key="3">
    <source>
        <dbReference type="Proteomes" id="UP000008694"/>
    </source>
</evidence>
<evidence type="ECO:0000313" key="2">
    <source>
        <dbReference type="EMBL" id="EFH67425.1"/>
    </source>
</evidence>
<dbReference type="Proteomes" id="UP000008694">
    <property type="component" value="Unassembled WGS sequence"/>
</dbReference>
<keyword evidence="3" id="KW-1185">Reference proteome</keyword>